<dbReference type="GO" id="GO:0016740">
    <property type="term" value="F:transferase activity"/>
    <property type="evidence" value="ECO:0007669"/>
    <property type="project" value="UniProtKB-ARBA"/>
</dbReference>
<keyword evidence="4 5" id="KW-0472">Membrane</keyword>
<organism evidence="6 7">
    <name type="scientific">Candidatus Lambdaproteobacteria bacterium RIFOXYD2_FULL_50_16</name>
    <dbReference type="NCBI Taxonomy" id="1817772"/>
    <lineage>
        <taxon>Bacteria</taxon>
        <taxon>Pseudomonadati</taxon>
        <taxon>Pseudomonadota</taxon>
        <taxon>Candidatus Lambdaproteobacteria</taxon>
    </lineage>
</organism>
<feature type="transmembrane region" description="Helical" evidence="5">
    <location>
        <begin position="20"/>
        <end position="43"/>
    </location>
</feature>
<feature type="transmembrane region" description="Helical" evidence="5">
    <location>
        <begin position="184"/>
        <end position="201"/>
    </location>
</feature>
<dbReference type="AlphaFoldDB" id="A0A1F6G9R6"/>
<accession>A0A1F6G9R6</accession>
<dbReference type="Pfam" id="PF04191">
    <property type="entry name" value="PEMT"/>
    <property type="match status" value="1"/>
</dbReference>
<comment type="caution">
    <text evidence="6">The sequence shown here is derived from an EMBL/GenBank/DDBJ whole genome shotgun (WGS) entry which is preliminary data.</text>
</comment>
<proteinExistence type="predicted"/>
<keyword evidence="3 5" id="KW-1133">Transmembrane helix</keyword>
<evidence type="ECO:0000313" key="7">
    <source>
        <dbReference type="Proteomes" id="UP000178449"/>
    </source>
</evidence>
<feature type="transmembrane region" description="Helical" evidence="5">
    <location>
        <begin position="108"/>
        <end position="126"/>
    </location>
</feature>
<protein>
    <submittedName>
        <fullName evidence="6">Uncharacterized protein</fullName>
    </submittedName>
</protein>
<dbReference type="Proteomes" id="UP000178449">
    <property type="component" value="Unassembled WGS sequence"/>
</dbReference>
<dbReference type="PROSITE" id="PS50244">
    <property type="entry name" value="S5A_REDUCTASE"/>
    <property type="match status" value="1"/>
</dbReference>
<dbReference type="InterPro" id="IPR007318">
    <property type="entry name" value="Phopholipid_MeTrfase"/>
</dbReference>
<feature type="transmembrane region" description="Helical" evidence="5">
    <location>
        <begin position="83"/>
        <end position="102"/>
    </location>
</feature>
<dbReference type="PANTHER" id="PTHR12714:SF9">
    <property type="entry name" value="PROTEIN-S-ISOPRENYLCYSTEINE O-METHYLTRANSFERASE"/>
    <property type="match status" value="1"/>
</dbReference>
<dbReference type="PANTHER" id="PTHR12714">
    <property type="entry name" value="PROTEIN-S ISOPRENYLCYSTEINE O-METHYLTRANSFERASE"/>
    <property type="match status" value="1"/>
</dbReference>
<gene>
    <name evidence="6" type="ORF">A2527_12935</name>
</gene>
<reference evidence="6 7" key="1">
    <citation type="journal article" date="2016" name="Nat. Commun.">
        <title>Thousands of microbial genomes shed light on interconnected biogeochemical processes in an aquifer system.</title>
        <authorList>
            <person name="Anantharaman K."/>
            <person name="Brown C.T."/>
            <person name="Hug L.A."/>
            <person name="Sharon I."/>
            <person name="Castelle C.J."/>
            <person name="Probst A.J."/>
            <person name="Thomas B.C."/>
            <person name="Singh A."/>
            <person name="Wilkins M.J."/>
            <person name="Karaoz U."/>
            <person name="Brodie E.L."/>
            <person name="Williams K.H."/>
            <person name="Hubbard S.S."/>
            <person name="Banfield J.F."/>
        </authorList>
    </citation>
    <scope>NUCLEOTIDE SEQUENCE [LARGE SCALE GENOMIC DNA]</scope>
</reference>
<sequence length="207" mass="23335">MLKLGEFLFKYRDYTPLPFIVVMVVFAQTDKFSLIVGGLVMILGELIRIHGVAYIGGVSRTRSHSTGQKVITGGPFAYVRNPLYWGNLLLSGGLVLVSNVHFIFAYDFLLLFVVVFFAQYIPMVLWEESNLRSKFGQAYETYCSQVPRWVPRITLAQTKGVEQKIAGDYQTAIRSEKNTVTSALVVYALVLWQSGVLHQLFNLPVSE</sequence>
<dbReference type="STRING" id="1817772.A2527_12935"/>
<evidence type="ECO:0000256" key="2">
    <source>
        <dbReference type="ARBA" id="ARBA00022692"/>
    </source>
</evidence>
<dbReference type="EMBL" id="MFNE01000033">
    <property type="protein sequence ID" value="OGG94845.1"/>
    <property type="molecule type" value="Genomic_DNA"/>
</dbReference>
<evidence type="ECO:0000256" key="3">
    <source>
        <dbReference type="ARBA" id="ARBA00022989"/>
    </source>
</evidence>
<comment type="subcellular location">
    <subcellularLocation>
        <location evidence="1">Endomembrane system</location>
        <topology evidence="1">Multi-pass membrane protein</topology>
    </subcellularLocation>
</comment>
<evidence type="ECO:0000313" key="6">
    <source>
        <dbReference type="EMBL" id="OGG94845.1"/>
    </source>
</evidence>
<keyword evidence="2 5" id="KW-0812">Transmembrane</keyword>
<evidence type="ECO:0000256" key="5">
    <source>
        <dbReference type="SAM" id="Phobius"/>
    </source>
</evidence>
<name>A0A1F6G9R6_9PROT</name>
<dbReference type="Gene3D" id="1.20.120.1630">
    <property type="match status" value="1"/>
</dbReference>
<dbReference type="GO" id="GO:0012505">
    <property type="term" value="C:endomembrane system"/>
    <property type="evidence" value="ECO:0007669"/>
    <property type="project" value="UniProtKB-SubCell"/>
</dbReference>
<evidence type="ECO:0000256" key="4">
    <source>
        <dbReference type="ARBA" id="ARBA00023136"/>
    </source>
</evidence>
<evidence type="ECO:0000256" key="1">
    <source>
        <dbReference type="ARBA" id="ARBA00004127"/>
    </source>
</evidence>